<dbReference type="InterPro" id="IPR019190">
    <property type="entry name" value="EXOV"/>
</dbReference>
<dbReference type="GO" id="GO:0005739">
    <property type="term" value="C:mitochondrion"/>
    <property type="evidence" value="ECO:0007669"/>
    <property type="project" value="TreeGrafter"/>
</dbReference>
<keyword evidence="3" id="KW-0269">Exonuclease</keyword>
<dbReference type="GO" id="GO:0045145">
    <property type="term" value="F:single-stranded DNA 5'-3' DNA exonuclease activity"/>
    <property type="evidence" value="ECO:0007669"/>
    <property type="project" value="InterPro"/>
</dbReference>
<proteinExistence type="inferred from homology"/>
<accession>A0AAD6ZUX0</accession>
<dbReference type="EMBL" id="JARIHO010000026">
    <property type="protein sequence ID" value="KAJ7340732.1"/>
    <property type="molecule type" value="Genomic_DNA"/>
</dbReference>
<comment type="similarity">
    <text evidence="1">Belongs to the EXO5 family.</text>
</comment>
<feature type="region of interest" description="Disordered" evidence="2">
    <location>
        <begin position="180"/>
        <end position="203"/>
    </location>
</feature>
<dbReference type="GO" id="GO:0005634">
    <property type="term" value="C:nucleus"/>
    <property type="evidence" value="ECO:0007669"/>
    <property type="project" value="TreeGrafter"/>
</dbReference>
<evidence type="ECO:0000256" key="2">
    <source>
        <dbReference type="SAM" id="MobiDB-lite"/>
    </source>
</evidence>
<keyword evidence="3" id="KW-0378">Hydrolase</keyword>
<dbReference type="Proteomes" id="UP001218218">
    <property type="component" value="Unassembled WGS sequence"/>
</dbReference>
<dbReference type="PANTHER" id="PTHR14464:SF4">
    <property type="entry name" value="EXONUCLEASE V"/>
    <property type="match status" value="1"/>
</dbReference>
<keyword evidence="4" id="KW-1185">Reference proteome</keyword>
<dbReference type="GO" id="GO:0036297">
    <property type="term" value="P:interstrand cross-link repair"/>
    <property type="evidence" value="ECO:0007669"/>
    <property type="project" value="TreeGrafter"/>
</dbReference>
<dbReference type="AlphaFoldDB" id="A0AAD6ZUX0"/>
<name>A0AAD6ZUX0_9AGAR</name>
<comment type="caution">
    <text evidence="3">The sequence shown here is derived from an EMBL/GenBank/DDBJ whole genome shotgun (WGS) entry which is preliminary data.</text>
</comment>
<reference evidence="3" key="1">
    <citation type="submission" date="2023-03" db="EMBL/GenBank/DDBJ databases">
        <title>Massive genome expansion in bonnet fungi (Mycena s.s.) driven by repeated elements and novel gene families across ecological guilds.</title>
        <authorList>
            <consortium name="Lawrence Berkeley National Laboratory"/>
            <person name="Harder C.B."/>
            <person name="Miyauchi S."/>
            <person name="Viragh M."/>
            <person name="Kuo A."/>
            <person name="Thoen E."/>
            <person name="Andreopoulos B."/>
            <person name="Lu D."/>
            <person name="Skrede I."/>
            <person name="Drula E."/>
            <person name="Henrissat B."/>
            <person name="Morin E."/>
            <person name="Kohler A."/>
            <person name="Barry K."/>
            <person name="LaButti K."/>
            <person name="Morin E."/>
            <person name="Salamov A."/>
            <person name="Lipzen A."/>
            <person name="Mereny Z."/>
            <person name="Hegedus B."/>
            <person name="Baldrian P."/>
            <person name="Stursova M."/>
            <person name="Weitz H."/>
            <person name="Taylor A."/>
            <person name="Grigoriev I.V."/>
            <person name="Nagy L.G."/>
            <person name="Martin F."/>
            <person name="Kauserud H."/>
        </authorList>
    </citation>
    <scope>NUCLEOTIDE SEQUENCE</scope>
    <source>
        <strain evidence="3">CBHHK002</strain>
    </source>
</reference>
<keyword evidence="3" id="KW-0540">Nuclease</keyword>
<sequence length="941" mass="99905">MSNDSIYDVDNADNPAMPFISIEVEGSSSAEGGSPFHRYRSGGTLSVTNLTSLAWCEVQFDNQMRQKRFRRSADRPLPFRAESDKEILVRPDVAARTGGAAKRGQFIHKELERELRAEEVEIEITSEEERWAIRLINFLFCLVSFIAEGRAREIPVFGIVEGVIVVGMIDELLVVDQSRPKTGTKRASDSSPPPPKRRYRGPSLPPELIAVPLAPTPSPKCIRLIDTKTRRGYSVPSDEDAVPAHLQLMLYHRLLSRLIATSTPFDFSALWTLLGMRPSAPFSPTFLHQAAPILDGPQPVPVCLEDVVLFVRTRLIELDLPRVDDTVQIIYLSQNKYFDRRRREETTHAPATCEDDDIVKPIQMSIDDMVGVDLPATPKDSADLAVDLAAALKESPDLADDLAAALKESPDLAADLAAALKERPDLAAALKESADLAAALKESADLATALKESEDHAAALKESEDLAAALKDSADLAADLAAALKESSNLAASLKESEALAAALKESTDLAADLPAALKEIPDLAAALKESADLAAALKRIAELAAVLKESADFAAALKESADLAADLAAALKESPDLAATLIESEALAAALKESTDLAADLPAALKESPDLAAALKESADLTATLKESADLAVALKESVDLAATLKESADLAADLAAALKESPDLAATLNESEALVATLKESTDLAADLPAALKESLDLAAALKDSADLTATLKEIADLAAVLTESASADLTATLKVSADLAVALRESADLAAVLTESADLTAALKVSADLAVALKESADLAAVLTESVDLTAALKVSAGLAVALKESADVAAAHKESAALANALLVASIWETKPGPGSSRLAQTATVNTAPSSAQETAASRPEIIGTKDFPMDDLRLDDHLRDALNWWRGERSARGVSERQVGRCSSCEYRGDCNWRKKKASEKLEEAKFRRRGLNRGT</sequence>
<evidence type="ECO:0000313" key="4">
    <source>
        <dbReference type="Proteomes" id="UP001218218"/>
    </source>
</evidence>
<organism evidence="3 4">
    <name type="scientific">Mycena albidolilacea</name>
    <dbReference type="NCBI Taxonomy" id="1033008"/>
    <lineage>
        <taxon>Eukaryota</taxon>
        <taxon>Fungi</taxon>
        <taxon>Dikarya</taxon>
        <taxon>Basidiomycota</taxon>
        <taxon>Agaricomycotina</taxon>
        <taxon>Agaricomycetes</taxon>
        <taxon>Agaricomycetidae</taxon>
        <taxon>Agaricales</taxon>
        <taxon>Marasmiineae</taxon>
        <taxon>Mycenaceae</taxon>
        <taxon>Mycena</taxon>
    </lineage>
</organism>
<evidence type="ECO:0000313" key="3">
    <source>
        <dbReference type="EMBL" id="KAJ7340732.1"/>
    </source>
</evidence>
<dbReference type="PANTHER" id="PTHR14464">
    <property type="entry name" value="EXONUCLEASE V"/>
    <property type="match status" value="1"/>
</dbReference>
<protein>
    <submittedName>
        <fullName evidence="3">Exonuclease V</fullName>
    </submittedName>
</protein>
<gene>
    <name evidence="3" type="ORF">DFH08DRAFT_1082265</name>
</gene>
<dbReference type="Pfam" id="PF09810">
    <property type="entry name" value="Exo5"/>
    <property type="match status" value="2"/>
</dbReference>
<evidence type="ECO:0000256" key="1">
    <source>
        <dbReference type="ARBA" id="ARBA00009797"/>
    </source>
</evidence>